<keyword evidence="5" id="KW-1185">Reference proteome</keyword>
<dbReference type="InterPro" id="IPR029058">
    <property type="entry name" value="AB_hydrolase_fold"/>
</dbReference>
<sequence>MSTTPPSPTPIELLPSDGDARQLFILLHGVGASAEGLLPLAHFLQRQFPQAAFVLPQGFHAFDGGGAGRQWFSVLGVTEANRPARVAEALPALLAFIRSTQQRLGVGEAATALIGFSQGSIMALEAIAQADGLAGRVLAFSGRYASLPAQPPRLTTLHFFHGGADPVIPAAHAREAIEHLGALDGDATLDIAQGVGHEIHPALVEQALIRLTRHVPKRMWQEAMGAAAGRSSDDDTAAS</sequence>
<organism evidence="4 5">
    <name type="scientific">Sphaerotilus microaerophilus</name>
    <dbReference type="NCBI Taxonomy" id="2914710"/>
    <lineage>
        <taxon>Bacteria</taxon>
        <taxon>Pseudomonadati</taxon>
        <taxon>Pseudomonadota</taxon>
        <taxon>Betaproteobacteria</taxon>
        <taxon>Burkholderiales</taxon>
        <taxon>Sphaerotilaceae</taxon>
        <taxon>Sphaerotilus</taxon>
    </lineage>
</organism>
<dbReference type="RefSeq" id="WP_251972747.1">
    <property type="nucleotide sequence ID" value="NZ_AP025730.1"/>
</dbReference>
<accession>A0ABN6PI14</accession>
<dbReference type="PANTHER" id="PTHR10655:SF17">
    <property type="entry name" value="LYSOPHOSPHOLIPASE-LIKE PROTEIN 1"/>
    <property type="match status" value="1"/>
</dbReference>
<name>A0ABN6PI14_9BURK</name>
<evidence type="ECO:0000259" key="3">
    <source>
        <dbReference type="Pfam" id="PF02230"/>
    </source>
</evidence>
<evidence type="ECO:0000313" key="4">
    <source>
        <dbReference type="EMBL" id="BDI04640.1"/>
    </source>
</evidence>
<dbReference type="InterPro" id="IPR003140">
    <property type="entry name" value="PLipase/COase/thioEstase"/>
</dbReference>
<protein>
    <submittedName>
        <fullName evidence="4">Esterase</fullName>
    </submittedName>
</protein>
<reference evidence="4" key="1">
    <citation type="submission" date="2022-04" db="EMBL/GenBank/DDBJ databases">
        <title>Whole genome sequence of Sphaerotilus sp. FB-5.</title>
        <authorList>
            <person name="Takeda M."/>
            <person name="Narihara S."/>
            <person name="Akimoto M."/>
            <person name="Akimoto R."/>
            <person name="Nishiyashiki S."/>
            <person name="Murakami T."/>
        </authorList>
    </citation>
    <scope>NUCLEOTIDE SEQUENCE</scope>
    <source>
        <strain evidence="4">FB-5</strain>
    </source>
</reference>
<gene>
    <name evidence="4" type="ORF">CATMQ487_16100</name>
</gene>
<comment type="similarity">
    <text evidence="1">Belongs to the AB hydrolase superfamily. AB hydrolase 2 family.</text>
</comment>
<dbReference type="SUPFAM" id="SSF53474">
    <property type="entry name" value="alpha/beta-Hydrolases"/>
    <property type="match status" value="1"/>
</dbReference>
<dbReference type="Pfam" id="PF02230">
    <property type="entry name" value="Abhydrolase_2"/>
    <property type="match status" value="1"/>
</dbReference>
<evidence type="ECO:0000256" key="1">
    <source>
        <dbReference type="ARBA" id="ARBA00006499"/>
    </source>
</evidence>
<evidence type="ECO:0000256" key="2">
    <source>
        <dbReference type="ARBA" id="ARBA00022801"/>
    </source>
</evidence>
<dbReference type="NCBIfam" id="NF008525">
    <property type="entry name" value="PRK11460.1"/>
    <property type="match status" value="1"/>
</dbReference>
<feature type="domain" description="Phospholipase/carboxylesterase/thioesterase" evidence="3">
    <location>
        <begin position="17"/>
        <end position="207"/>
    </location>
</feature>
<dbReference type="Gene3D" id="3.40.50.1820">
    <property type="entry name" value="alpha/beta hydrolase"/>
    <property type="match status" value="1"/>
</dbReference>
<dbReference type="EMBL" id="AP025730">
    <property type="protein sequence ID" value="BDI04640.1"/>
    <property type="molecule type" value="Genomic_DNA"/>
</dbReference>
<evidence type="ECO:0000313" key="5">
    <source>
        <dbReference type="Proteomes" id="UP001057498"/>
    </source>
</evidence>
<dbReference type="InterPro" id="IPR050565">
    <property type="entry name" value="LYPA1-2/EST-like"/>
</dbReference>
<proteinExistence type="inferred from homology"/>
<dbReference type="Proteomes" id="UP001057498">
    <property type="component" value="Chromosome"/>
</dbReference>
<dbReference type="PANTHER" id="PTHR10655">
    <property type="entry name" value="LYSOPHOSPHOLIPASE-RELATED"/>
    <property type="match status" value="1"/>
</dbReference>
<keyword evidence="2" id="KW-0378">Hydrolase</keyword>